<comment type="subcellular location">
    <subcellularLocation>
        <location evidence="6">Cytoplasm</location>
        <location evidence="6">Cytosol</location>
    </subcellularLocation>
    <subcellularLocation>
        <location evidence="6">Nucleus</location>
    </subcellularLocation>
</comment>
<name>S8CKT4_9LAMI</name>
<dbReference type="EMBL" id="AUSU01002914">
    <property type="protein sequence ID" value="EPS67809.1"/>
    <property type="molecule type" value="Genomic_DNA"/>
</dbReference>
<dbReference type="Pfam" id="PF01627">
    <property type="entry name" value="Hpt"/>
    <property type="match status" value="1"/>
</dbReference>
<dbReference type="OrthoDB" id="1673781at2759"/>
<comment type="domain">
    <text evidence="6">Histidine-containing phosphotransfer domain (HPt) contains an active histidine that mediates the phosphotransfer.</text>
</comment>
<dbReference type="Proteomes" id="UP000015453">
    <property type="component" value="Unassembled WGS sequence"/>
</dbReference>
<protein>
    <recommendedName>
        <fullName evidence="6">Histidine-containing phosphotransfer protein</fullName>
    </recommendedName>
</protein>
<evidence type="ECO:0000256" key="5">
    <source>
        <dbReference type="PROSITE-ProRule" id="PRU00110"/>
    </source>
</evidence>
<evidence type="ECO:0000256" key="4">
    <source>
        <dbReference type="ARBA" id="ARBA00023242"/>
    </source>
</evidence>
<evidence type="ECO:0000313" key="8">
    <source>
        <dbReference type="EMBL" id="EPS67809.1"/>
    </source>
</evidence>
<dbReference type="GO" id="GO:0005634">
    <property type="term" value="C:nucleus"/>
    <property type="evidence" value="ECO:0007669"/>
    <property type="project" value="UniProtKB-SubCell"/>
</dbReference>
<accession>S8CKT4</accession>
<evidence type="ECO:0000256" key="3">
    <source>
        <dbReference type="ARBA" id="ARBA00023012"/>
    </source>
</evidence>
<dbReference type="PROSITE" id="PS50894">
    <property type="entry name" value="HPT"/>
    <property type="match status" value="1"/>
</dbReference>
<keyword evidence="9" id="KW-1185">Reference proteome</keyword>
<dbReference type="GO" id="GO:0009927">
    <property type="term" value="F:histidine phosphotransfer kinase activity"/>
    <property type="evidence" value="ECO:0007669"/>
    <property type="project" value="UniProtKB-UniRule"/>
</dbReference>
<evidence type="ECO:0000256" key="1">
    <source>
        <dbReference type="ARBA" id="ARBA00022490"/>
    </source>
</evidence>
<comment type="function">
    <text evidence="6">Functions as a two-component phosphorelay mediators between cytokinin sensor histidine kinases and response regulators (B-type ARRs). Plays an important role in propagating cytokinin signal transduction.</text>
</comment>
<dbReference type="GO" id="GO:0005829">
    <property type="term" value="C:cytosol"/>
    <property type="evidence" value="ECO:0007669"/>
    <property type="project" value="UniProtKB-SubCell"/>
</dbReference>
<dbReference type="AlphaFoldDB" id="S8CKT4"/>
<dbReference type="CDD" id="cd00088">
    <property type="entry name" value="HPT"/>
    <property type="match status" value="1"/>
</dbReference>
<evidence type="ECO:0000259" key="7">
    <source>
        <dbReference type="PROSITE" id="PS50894"/>
    </source>
</evidence>
<feature type="non-terminal residue" evidence="8">
    <location>
        <position position="109"/>
    </location>
</feature>
<keyword evidence="5" id="KW-0597">Phosphoprotein</keyword>
<feature type="modified residue" description="Phosphohistidine" evidence="5">
    <location>
        <position position="80"/>
    </location>
</feature>
<dbReference type="GO" id="GO:0043424">
    <property type="term" value="F:protein histidine kinase binding"/>
    <property type="evidence" value="ECO:0007669"/>
    <property type="project" value="UniProtKB-UniRule"/>
</dbReference>
<sequence>TMKLDQLQKKFLEYITGLLHEGFLDSQFGELQLLQDESNPDFVMEVVTLFFEDADRLLNQLSQALYQQTVDFKKIDSIVHQLKGSSSSIEACRIRNCCIAFRSFCNERN</sequence>
<dbReference type="PANTHER" id="PTHR28242">
    <property type="entry name" value="PHOSPHORELAY INTERMEDIATE PROTEIN YPD1"/>
    <property type="match status" value="1"/>
</dbReference>
<comment type="caution">
    <text evidence="8">The sequence shown here is derived from an EMBL/GenBank/DDBJ whole genome shotgun (WGS) entry which is preliminary data.</text>
</comment>
<evidence type="ECO:0000256" key="6">
    <source>
        <dbReference type="RuleBase" id="RU369004"/>
    </source>
</evidence>
<dbReference type="InterPro" id="IPR045871">
    <property type="entry name" value="AHP1-5/YPD1"/>
</dbReference>
<dbReference type="SUPFAM" id="SSF47226">
    <property type="entry name" value="Histidine-containing phosphotransfer domain, HPT domain"/>
    <property type="match status" value="1"/>
</dbReference>
<dbReference type="Gene3D" id="1.20.120.160">
    <property type="entry name" value="HPT domain"/>
    <property type="match status" value="1"/>
</dbReference>
<evidence type="ECO:0000313" key="9">
    <source>
        <dbReference type="Proteomes" id="UP000015453"/>
    </source>
</evidence>
<keyword evidence="3 6" id="KW-0902">Two-component regulatory system</keyword>
<reference evidence="8 9" key="1">
    <citation type="journal article" date="2013" name="BMC Genomics">
        <title>The miniature genome of a carnivorous plant Genlisea aurea contains a low number of genes and short non-coding sequences.</title>
        <authorList>
            <person name="Leushkin E.V."/>
            <person name="Sutormin R.A."/>
            <person name="Nabieva E.R."/>
            <person name="Penin A.A."/>
            <person name="Kondrashov A.S."/>
            <person name="Logacheva M.D."/>
        </authorList>
    </citation>
    <scope>NUCLEOTIDE SEQUENCE [LARGE SCALE GENOMIC DNA]</scope>
</reference>
<keyword evidence="2 6" id="KW-0932">Cytokinin signaling pathway</keyword>
<gene>
    <name evidence="8" type="ORF">M569_06964</name>
</gene>
<feature type="domain" description="HPt" evidence="7">
    <location>
        <begin position="39"/>
        <end position="109"/>
    </location>
</feature>
<feature type="non-terminal residue" evidence="8">
    <location>
        <position position="1"/>
    </location>
</feature>
<organism evidence="8 9">
    <name type="scientific">Genlisea aurea</name>
    <dbReference type="NCBI Taxonomy" id="192259"/>
    <lineage>
        <taxon>Eukaryota</taxon>
        <taxon>Viridiplantae</taxon>
        <taxon>Streptophyta</taxon>
        <taxon>Embryophyta</taxon>
        <taxon>Tracheophyta</taxon>
        <taxon>Spermatophyta</taxon>
        <taxon>Magnoliopsida</taxon>
        <taxon>eudicotyledons</taxon>
        <taxon>Gunneridae</taxon>
        <taxon>Pentapetalae</taxon>
        <taxon>asterids</taxon>
        <taxon>lamiids</taxon>
        <taxon>Lamiales</taxon>
        <taxon>Lentibulariaceae</taxon>
        <taxon>Genlisea</taxon>
    </lineage>
</organism>
<dbReference type="InterPro" id="IPR008207">
    <property type="entry name" value="Sig_transdc_His_kin_Hpt_dom"/>
</dbReference>
<dbReference type="GO" id="GO:0000160">
    <property type="term" value="P:phosphorelay signal transduction system"/>
    <property type="evidence" value="ECO:0007669"/>
    <property type="project" value="UniProtKB-UniRule"/>
</dbReference>
<keyword evidence="1" id="KW-0963">Cytoplasm</keyword>
<proteinExistence type="predicted"/>
<dbReference type="GO" id="GO:0009736">
    <property type="term" value="P:cytokinin-activated signaling pathway"/>
    <property type="evidence" value="ECO:0007669"/>
    <property type="project" value="UniProtKB-KW"/>
</dbReference>
<dbReference type="PANTHER" id="PTHR28242:SF5">
    <property type="entry name" value="HISTIDINE-CONTAINING PHOSPHOTRANSFER PROTEIN 1"/>
    <property type="match status" value="1"/>
</dbReference>
<keyword evidence="4" id="KW-0539">Nucleus</keyword>
<evidence type="ECO:0000256" key="2">
    <source>
        <dbReference type="ARBA" id="ARBA00022864"/>
    </source>
</evidence>
<dbReference type="FunFam" id="1.20.120.160:FF:000001">
    <property type="entry name" value="Histidine-containing phosphotransfer protein 1"/>
    <property type="match status" value="1"/>
</dbReference>
<dbReference type="InterPro" id="IPR036641">
    <property type="entry name" value="HPT_dom_sf"/>
</dbReference>